<dbReference type="SUPFAM" id="SSF103473">
    <property type="entry name" value="MFS general substrate transporter"/>
    <property type="match status" value="1"/>
</dbReference>
<comment type="subcellular location">
    <subcellularLocation>
        <location evidence="1">Cell membrane</location>
        <topology evidence="1">Multi-pass membrane protein</topology>
    </subcellularLocation>
</comment>
<keyword evidence="4 7" id="KW-0812">Transmembrane</keyword>
<accession>A0A7W0HW61</accession>
<dbReference type="PANTHER" id="PTHR23513">
    <property type="entry name" value="INTEGRAL MEMBRANE EFFLUX PROTEIN-RELATED"/>
    <property type="match status" value="1"/>
</dbReference>
<feature type="transmembrane region" description="Helical" evidence="7">
    <location>
        <begin position="59"/>
        <end position="76"/>
    </location>
</feature>
<feature type="transmembrane region" description="Helical" evidence="7">
    <location>
        <begin position="83"/>
        <end position="104"/>
    </location>
</feature>
<evidence type="ECO:0000313" key="9">
    <source>
        <dbReference type="EMBL" id="MBA2897865.1"/>
    </source>
</evidence>
<dbReference type="GO" id="GO:0005886">
    <property type="term" value="C:plasma membrane"/>
    <property type="evidence" value="ECO:0007669"/>
    <property type="project" value="UniProtKB-SubCell"/>
</dbReference>
<feature type="transmembrane region" description="Helical" evidence="7">
    <location>
        <begin position="262"/>
        <end position="283"/>
    </location>
</feature>
<evidence type="ECO:0000259" key="8">
    <source>
        <dbReference type="PROSITE" id="PS50850"/>
    </source>
</evidence>
<dbReference type="CDD" id="cd06173">
    <property type="entry name" value="MFS_MefA_like"/>
    <property type="match status" value="1"/>
</dbReference>
<evidence type="ECO:0000256" key="2">
    <source>
        <dbReference type="ARBA" id="ARBA00022448"/>
    </source>
</evidence>
<name>A0A7W0HW61_9ACTN</name>
<evidence type="ECO:0000256" key="7">
    <source>
        <dbReference type="SAM" id="Phobius"/>
    </source>
</evidence>
<dbReference type="RefSeq" id="WP_181616543.1">
    <property type="nucleotide sequence ID" value="NZ_BAABAM010000016.1"/>
</dbReference>
<feature type="transmembrane region" description="Helical" evidence="7">
    <location>
        <begin position="110"/>
        <end position="130"/>
    </location>
</feature>
<evidence type="ECO:0000256" key="5">
    <source>
        <dbReference type="ARBA" id="ARBA00022989"/>
    </source>
</evidence>
<keyword evidence="2" id="KW-0813">Transport</keyword>
<feature type="transmembrane region" description="Helical" evidence="7">
    <location>
        <begin position="358"/>
        <end position="380"/>
    </location>
</feature>
<feature type="transmembrane region" description="Helical" evidence="7">
    <location>
        <begin position="295"/>
        <end position="313"/>
    </location>
</feature>
<keyword evidence="5 7" id="KW-1133">Transmembrane helix</keyword>
<evidence type="ECO:0000256" key="1">
    <source>
        <dbReference type="ARBA" id="ARBA00004651"/>
    </source>
</evidence>
<dbReference type="Proteomes" id="UP000530928">
    <property type="component" value="Unassembled WGS sequence"/>
</dbReference>
<comment type="caution">
    <text evidence="9">The sequence shown here is derived from an EMBL/GenBank/DDBJ whole genome shotgun (WGS) entry which is preliminary data.</text>
</comment>
<protein>
    <submittedName>
        <fullName evidence="9">MFS family permease</fullName>
    </submittedName>
</protein>
<organism evidence="9 10">
    <name type="scientific">Nonomuraea soli</name>
    <dbReference type="NCBI Taxonomy" id="1032476"/>
    <lineage>
        <taxon>Bacteria</taxon>
        <taxon>Bacillati</taxon>
        <taxon>Actinomycetota</taxon>
        <taxon>Actinomycetes</taxon>
        <taxon>Streptosporangiales</taxon>
        <taxon>Streptosporangiaceae</taxon>
        <taxon>Nonomuraea</taxon>
    </lineage>
</organism>
<dbReference type="Pfam" id="PF05977">
    <property type="entry name" value="MFS_3"/>
    <property type="match status" value="1"/>
</dbReference>
<dbReference type="InterPro" id="IPR010290">
    <property type="entry name" value="TM_effector"/>
</dbReference>
<sequence>MASPPTDAPASLWRNPDFLKLWAGQSLSLVGSQFTLLAMPLIAFIMLDASVAEMGVLGALGRLPMVLFFVVGVWVDRMRRRPMLIWTDLVRAAVLTSVPVLFFMDMLTLWWLYGVVLIMGVAGVLFEIAYRSYLPALVEPELLGDGNSKLQLSESISRFAGPSLAGLLIAARNAAPVILLVDAASYLVSALTLGAIRKREDPPEQEAGGSMIPAIKAGFAWVMTQPMIRPIAIATAVYSFFDIGVLQTLYIPFVVAEVGVPAAWTGGVLAVGGVGAIIGAWLSVRLMKKYGPGPVMVWSTIIGNSALILVPLAGGPLWAAIGVLGFSQLLVGICTQVFVVNNITVLQSATPREMGGRVIATIWALGLVPAPLGALLAGLIGETFGMRPVVLGAALIGAIVPMLVLWFSPVPKMKEVPTAPVPG</sequence>
<evidence type="ECO:0000256" key="6">
    <source>
        <dbReference type="ARBA" id="ARBA00023136"/>
    </source>
</evidence>
<keyword evidence="6 7" id="KW-0472">Membrane</keyword>
<dbReference type="PANTHER" id="PTHR23513:SF6">
    <property type="entry name" value="MAJOR FACILITATOR SUPERFAMILY ASSOCIATED DOMAIN-CONTAINING PROTEIN"/>
    <property type="match status" value="1"/>
</dbReference>
<gene>
    <name evidence="9" type="ORF">HNR30_009271</name>
</gene>
<evidence type="ECO:0000256" key="4">
    <source>
        <dbReference type="ARBA" id="ARBA00022692"/>
    </source>
</evidence>
<dbReference type="EMBL" id="JACDUR010000014">
    <property type="protein sequence ID" value="MBA2897865.1"/>
    <property type="molecule type" value="Genomic_DNA"/>
</dbReference>
<reference evidence="9 10" key="1">
    <citation type="submission" date="2020-07" db="EMBL/GenBank/DDBJ databases">
        <title>Genomic Encyclopedia of Type Strains, Phase IV (KMG-IV): sequencing the most valuable type-strain genomes for metagenomic binning, comparative biology and taxonomic classification.</title>
        <authorList>
            <person name="Goeker M."/>
        </authorList>
    </citation>
    <scope>NUCLEOTIDE SEQUENCE [LARGE SCALE GENOMIC DNA]</scope>
    <source>
        <strain evidence="9 10">DSM 45533</strain>
    </source>
</reference>
<proteinExistence type="predicted"/>
<dbReference type="Gene3D" id="1.20.1250.20">
    <property type="entry name" value="MFS general substrate transporter like domains"/>
    <property type="match status" value="1"/>
</dbReference>
<feature type="transmembrane region" description="Helical" evidence="7">
    <location>
        <begin position="386"/>
        <end position="407"/>
    </location>
</feature>
<feature type="domain" description="Major facilitator superfamily (MFS) profile" evidence="8">
    <location>
        <begin position="228"/>
        <end position="423"/>
    </location>
</feature>
<feature type="transmembrane region" description="Helical" evidence="7">
    <location>
        <begin position="231"/>
        <end position="250"/>
    </location>
</feature>
<evidence type="ECO:0000313" key="10">
    <source>
        <dbReference type="Proteomes" id="UP000530928"/>
    </source>
</evidence>
<dbReference type="InterPro" id="IPR036259">
    <property type="entry name" value="MFS_trans_sf"/>
</dbReference>
<feature type="transmembrane region" description="Helical" evidence="7">
    <location>
        <begin position="21"/>
        <end position="47"/>
    </location>
</feature>
<dbReference type="PROSITE" id="PS50850">
    <property type="entry name" value="MFS"/>
    <property type="match status" value="1"/>
</dbReference>
<dbReference type="InterPro" id="IPR020846">
    <property type="entry name" value="MFS_dom"/>
</dbReference>
<evidence type="ECO:0000256" key="3">
    <source>
        <dbReference type="ARBA" id="ARBA00022475"/>
    </source>
</evidence>
<dbReference type="GO" id="GO:0022857">
    <property type="term" value="F:transmembrane transporter activity"/>
    <property type="evidence" value="ECO:0007669"/>
    <property type="project" value="InterPro"/>
</dbReference>
<keyword evidence="10" id="KW-1185">Reference proteome</keyword>
<keyword evidence="3" id="KW-1003">Cell membrane</keyword>
<dbReference type="AlphaFoldDB" id="A0A7W0HW61"/>
<feature type="transmembrane region" description="Helical" evidence="7">
    <location>
        <begin position="319"/>
        <end position="346"/>
    </location>
</feature>